<dbReference type="PRINTS" id="PR00111">
    <property type="entry name" value="ABHYDROLASE"/>
</dbReference>
<keyword evidence="4" id="KW-1185">Reference proteome</keyword>
<sequence length="300" mass="33182">MSADLFPGFSADWIDLPEGRFFARSGGPEGAPPLILLHGFPQTHACWHRIAPTLAETHRVVCLDLKGYGWSEAPAGDARHETYSKRRMGRDVVAIMEHLGHVRFGLVGHDRGARVGYRLALDEPGRIERLALLDILPTIVQWERIGADPSVSSHWESLARPAPEPEDEIGRDPVAYFEGLLRKWSQAKSLDPFAPQALRLYRENWNVPGRIHAFCEDYRAGATRDREADLDDLSAGKTLACPTLILTGDGYLDCSHESPLAAWQRTFAPKGRSAEIVSGHFLAEENSSATLDALLGFLKA</sequence>
<accession>A0ABW3WT89</accession>
<comment type="caution">
    <text evidence="3">The sequence shown here is derived from an EMBL/GenBank/DDBJ whole genome shotgun (WGS) entry which is preliminary data.</text>
</comment>
<gene>
    <name evidence="3" type="ORF">ACFQ4G_02455</name>
</gene>
<evidence type="ECO:0000313" key="4">
    <source>
        <dbReference type="Proteomes" id="UP001597176"/>
    </source>
</evidence>
<dbReference type="Gene3D" id="3.40.50.1820">
    <property type="entry name" value="alpha/beta hydrolase"/>
    <property type="match status" value="1"/>
</dbReference>
<evidence type="ECO:0000256" key="1">
    <source>
        <dbReference type="ARBA" id="ARBA00022801"/>
    </source>
</evidence>
<dbReference type="GO" id="GO:0016787">
    <property type="term" value="F:hydrolase activity"/>
    <property type="evidence" value="ECO:0007669"/>
    <property type="project" value="UniProtKB-KW"/>
</dbReference>
<proteinExistence type="predicted"/>
<protein>
    <submittedName>
        <fullName evidence="3">Alpha/beta fold hydrolase</fullName>
    </submittedName>
</protein>
<reference evidence="4" key="1">
    <citation type="journal article" date="2019" name="Int. J. Syst. Evol. Microbiol.">
        <title>The Global Catalogue of Microorganisms (GCM) 10K type strain sequencing project: providing services to taxonomists for standard genome sequencing and annotation.</title>
        <authorList>
            <consortium name="The Broad Institute Genomics Platform"/>
            <consortium name="The Broad Institute Genome Sequencing Center for Infectious Disease"/>
            <person name="Wu L."/>
            <person name="Ma J."/>
        </authorList>
    </citation>
    <scope>NUCLEOTIDE SEQUENCE [LARGE SCALE GENOMIC DNA]</scope>
    <source>
        <strain evidence="4">CCUG 56108</strain>
    </source>
</reference>
<dbReference type="RefSeq" id="WP_238203330.1">
    <property type="nucleotide sequence ID" value="NZ_JBHTND010000002.1"/>
</dbReference>
<feature type="domain" description="AB hydrolase-1" evidence="2">
    <location>
        <begin position="32"/>
        <end position="250"/>
    </location>
</feature>
<dbReference type="PRINTS" id="PR00412">
    <property type="entry name" value="EPOXHYDRLASE"/>
</dbReference>
<keyword evidence="1 3" id="KW-0378">Hydrolase</keyword>
<organism evidence="3 4">
    <name type="scientific">Methylobacterium marchantiae</name>
    <dbReference type="NCBI Taxonomy" id="600331"/>
    <lineage>
        <taxon>Bacteria</taxon>
        <taxon>Pseudomonadati</taxon>
        <taxon>Pseudomonadota</taxon>
        <taxon>Alphaproteobacteria</taxon>
        <taxon>Hyphomicrobiales</taxon>
        <taxon>Methylobacteriaceae</taxon>
        <taxon>Methylobacterium</taxon>
    </lineage>
</organism>
<dbReference type="EMBL" id="JBHTND010000002">
    <property type="protein sequence ID" value="MFD1300447.1"/>
    <property type="molecule type" value="Genomic_DNA"/>
</dbReference>
<dbReference type="PANTHER" id="PTHR43329">
    <property type="entry name" value="EPOXIDE HYDROLASE"/>
    <property type="match status" value="1"/>
</dbReference>
<dbReference type="Proteomes" id="UP001597176">
    <property type="component" value="Unassembled WGS sequence"/>
</dbReference>
<name>A0ABW3WT89_9HYPH</name>
<evidence type="ECO:0000313" key="3">
    <source>
        <dbReference type="EMBL" id="MFD1300447.1"/>
    </source>
</evidence>
<dbReference type="Pfam" id="PF00561">
    <property type="entry name" value="Abhydrolase_1"/>
    <property type="match status" value="1"/>
</dbReference>
<dbReference type="InterPro" id="IPR000073">
    <property type="entry name" value="AB_hydrolase_1"/>
</dbReference>
<dbReference type="SUPFAM" id="SSF53474">
    <property type="entry name" value="alpha/beta-Hydrolases"/>
    <property type="match status" value="1"/>
</dbReference>
<dbReference type="InterPro" id="IPR000639">
    <property type="entry name" value="Epox_hydrolase-like"/>
</dbReference>
<dbReference type="InterPro" id="IPR029058">
    <property type="entry name" value="AB_hydrolase_fold"/>
</dbReference>
<evidence type="ECO:0000259" key="2">
    <source>
        <dbReference type="Pfam" id="PF00561"/>
    </source>
</evidence>